<evidence type="ECO:0000313" key="1">
    <source>
        <dbReference type="EMBL" id="MFD0942886.1"/>
    </source>
</evidence>
<reference evidence="2" key="1">
    <citation type="journal article" date="2019" name="Int. J. Syst. Evol. Microbiol.">
        <title>The Global Catalogue of Microorganisms (GCM) 10K type strain sequencing project: providing services to taxonomists for standard genome sequencing and annotation.</title>
        <authorList>
            <consortium name="The Broad Institute Genomics Platform"/>
            <consortium name="The Broad Institute Genome Sequencing Center for Infectious Disease"/>
            <person name="Wu L."/>
            <person name="Ma J."/>
        </authorList>
    </citation>
    <scope>NUCLEOTIDE SEQUENCE [LARGE SCALE GENOMIC DNA]</scope>
    <source>
        <strain evidence="2">CCUG 63563</strain>
    </source>
</reference>
<dbReference type="Proteomes" id="UP001596976">
    <property type="component" value="Unassembled WGS sequence"/>
</dbReference>
<proteinExistence type="predicted"/>
<keyword evidence="2" id="KW-1185">Reference proteome</keyword>
<protein>
    <submittedName>
        <fullName evidence="1">Uncharacterized protein</fullName>
    </submittedName>
</protein>
<dbReference type="RefSeq" id="WP_381009879.1">
    <property type="nucleotide sequence ID" value="NZ_JBHTJF010000016.1"/>
</dbReference>
<name>A0ABW3GUJ3_9BACL</name>
<gene>
    <name evidence="1" type="ORF">ACFQ0V_03780</name>
</gene>
<sequence length="51" mass="6268">MDPQDFIDRFYLALLDKGWTFPEIDEMDIMYYLQLLTRKMESEKVYIDDVL</sequence>
<evidence type="ECO:0000313" key="2">
    <source>
        <dbReference type="Proteomes" id="UP001596976"/>
    </source>
</evidence>
<dbReference type="EMBL" id="JBHTJF010000016">
    <property type="protein sequence ID" value="MFD0942886.1"/>
    <property type="molecule type" value="Genomic_DNA"/>
</dbReference>
<comment type="caution">
    <text evidence="1">The sequence shown here is derived from an EMBL/GenBank/DDBJ whole genome shotgun (WGS) entry which is preliminary data.</text>
</comment>
<organism evidence="1 2">
    <name type="scientific">Savagea faecisuis</name>
    <dbReference type="NCBI Taxonomy" id="1274803"/>
    <lineage>
        <taxon>Bacteria</taxon>
        <taxon>Bacillati</taxon>
        <taxon>Bacillota</taxon>
        <taxon>Bacilli</taxon>
        <taxon>Bacillales</taxon>
        <taxon>Caryophanaceae</taxon>
        <taxon>Savagea</taxon>
    </lineage>
</organism>
<accession>A0ABW3GUJ3</accession>